<dbReference type="InterPro" id="IPR052336">
    <property type="entry name" value="MlaD_Phospholipid_Transporter"/>
</dbReference>
<feature type="domain" description="Mce/MlaD" evidence="2">
    <location>
        <begin position="36"/>
        <end position="116"/>
    </location>
</feature>
<dbReference type="RefSeq" id="WP_145068250.1">
    <property type="nucleotide sequence ID" value="NZ_CP036287.1"/>
</dbReference>
<keyword evidence="1" id="KW-0812">Transmembrane</keyword>
<evidence type="ECO:0000313" key="4">
    <source>
        <dbReference type="Proteomes" id="UP000316921"/>
    </source>
</evidence>
<dbReference type="EMBL" id="CP036287">
    <property type="protein sequence ID" value="QDU68869.1"/>
    <property type="molecule type" value="Genomic_DNA"/>
</dbReference>
<evidence type="ECO:0000259" key="2">
    <source>
        <dbReference type="Pfam" id="PF02470"/>
    </source>
</evidence>
<keyword evidence="4" id="KW-1185">Reference proteome</keyword>
<dbReference type="Pfam" id="PF02470">
    <property type="entry name" value="MlaD"/>
    <property type="match status" value="1"/>
</dbReference>
<dbReference type="InterPro" id="IPR003399">
    <property type="entry name" value="Mce/MlaD"/>
</dbReference>
<sequence length="395" mass="42532">MTDRRQFLLGLLILVSLGTLGIYTLFGSNMNLFGDKVYLEATFPVAKELRKGDSVMLAGTRVGRVTSVRFRSDAPDNERILVNMRIDEQIVLRDGYEIQIRDATLLGGRMVAIEPGPFGSPALTIGQGEVLTGTVPADIFAAMEDLASIIGEEGDGIRNIIRDAEKIVGDLEEGGLAENLTKASEDFRTAGEGAASLVAGVESGEGNLGALFKDDALYNTWLDAGRSAEETLRLAREGEGLVGALLSDTEMAQSGRQAVTDLQAAAADVRAFTDGMADVDSLANRIVRDEKLGQQFAKIADDVADFTGRLRNPDSTLGRLIDSNEIYDRALVIVDDVAAITTKVRAGEGTVGRLIMSDEIYDEFNFALKTLNRSLEDYREAAPVTTFTSLIFGGF</sequence>
<keyword evidence="1" id="KW-1133">Transmembrane helix</keyword>
<evidence type="ECO:0000313" key="3">
    <source>
        <dbReference type="EMBL" id="QDU68869.1"/>
    </source>
</evidence>
<keyword evidence="1" id="KW-0472">Membrane</keyword>
<proteinExistence type="predicted"/>
<dbReference type="Proteomes" id="UP000316921">
    <property type="component" value="Chromosome"/>
</dbReference>
<protein>
    <submittedName>
        <fullName evidence="3">Mce related protein</fullName>
    </submittedName>
</protein>
<dbReference type="PANTHER" id="PTHR33371">
    <property type="entry name" value="INTERMEMBRANE PHOSPHOLIPID TRANSPORT SYSTEM BINDING PROTEIN MLAD-RELATED"/>
    <property type="match status" value="1"/>
</dbReference>
<dbReference type="KEGG" id="pbap:Pla133_39790"/>
<dbReference type="PANTHER" id="PTHR33371:SF4">
    <property type="entry name" value="INTERMEMBRANE PHOSPHOLIPID TRANSPORT SYSTEM BINDING PROTEIN MLAD"/>
    <property type="match status" value="1"/>
</dbReference>
<reference evidence="3 4" key="1">
    <citation type="submission" date="2019-02" db="EMBL/GenBank/DDBJ databases">
        <title>Deep-cultivation of Planctomycetes and their phenomic and genomic characterization uncovers novel biology.</title>
        <authorList>
            <person name="Wiegand S."/>
            <person name="Jogler M."/>
            <person name="Boedeker C."/>
            <person name="Pinto D."/>
            <person name="Vollmers J."/>
            <person name="Rivas-Marin E."/>
            <person name="Kohn T."/>
            <person name="Peeters S.H."/>
            <person name="Heuer A."/>
            <person name="Rast P."/>
            <person name="Oberbeckmann S."/>
            <person name="Bunk B."/>
            <person name="Jeske O."/>
            <person name="Meyerdierks A."/>
            <person name="Storesund J.E."/>
            <person name="Kallscheuer N."/>
            <person name="Luecker S."/>
            <person name="Lage O.M."/>
            <person name="Pohl T."/>
            <person name="Merkel B.J."/>
            <person name="Hornburger P."/>
            <person name="Mueller R.-W."/>
            <person name="Bruemmer F."/>
            <person name="Labrenz M."/>
            <person name="Spormann A.M."/>
            <person name="Op den Camp H."/>
            <person name="Overmann J."/>
            <person name="Amann R."/>
            <person name="Jetten M.S.M."/>
            <person name="Mascher T."/>
            <person name="Medema M.H."/>
            <person name="Devos D.P."/>
            <person name="Kaster A.-K."/>
            <person name="Ovreas L."/>
            <person name="Rohde M."/>
            <person name="Galperin M.Y."/>
            <person name="Jogler C."/>
        </authorList>
    </citation>
    <scope>NUCLEOTIDE SEQUENCE [LARGE SCALE GENOMIC DNA]</scope>
    <source>
        <strain evidence="3 4">Pla133</strain>
    </source>
</reference>
<accession>A0A518BPG4</accession>
<organism evidence="3 4">
    <name type="scientific">Engelhardtia mirabilis</name>
    <dbReference type="NCBI Taxonomy" id="2528011"/>
    <lineage>
        <taxon>Bacteria</taxon>
        <taxon>Pseudomonadati</taxon>
        <taxon>Planctomycetota</taxon>
        <taxon>Planctomycetia</taxon>
        <taxon>Planctomycetia incertae sedis</taxon>
        <taxon>Engelhardtia</taxon>
    </lineage>
</organism>
<feature type="transmembrane region" description="Helical" evidence="1">
    <location>
        <begin position="7"/>
        <end position="26"/>
    </location>
</feature>
<name>A0A518BPG4_9BACT</name>
<evidence type="ECO:0000256" key="1">
    <source>
        <dbReference type="SAM" id="Phobius"/>
    </source>
</evidence>
<dbReference type="AlphaFoldDB" id="A0A518BPG4"/>
<gene>
    <name evidence="3" type="ORF">Pla133_39790</name>
</gene>